<feature type="region of interest" description="Disordered" evidence="2">
    <location>
        <begin position="399"/>
        <end position="422"/>
    </location>
</feature>
<proteinExistence type="inferred from homology"/>
<dbReference type="Proteomes" id="UP000249538">
    <property type="component" value="Unassembled WGS sequence"/>
</dbReference>
<reference evidence="3 4" key="1">
    <citation type="submission" date="2018-06" db="EMBL/GenBank/DDBJ databases">
        <title>Genomic Encyclopedia of Archaeal and Bacterial Type Strains, Phase II (KMG-II): from individual species to whole genera.</title>
        <authorList>
            <person name="Goeker M."/>
        </authorList>
    </citation>
    <scope>NUCLEOTIDE SEQUENCE [LARGE SCALE GENOMIC DNA]</scope>
    <source>
        <strain evidence="3 4">DSM 18774</strain>
    </source>
</reference>
<gene>
    <name evidence="3" type="ORF">LX76_01232</name>
</gene>
<dbReference type="GO" id="GO:0016301">
    <property type="term" value="F:kinase activity"/>
    <property type="evidence" value="ECO:0007669"/>
    <property type="project" value="UniProtKB-KW"/>
</dbReference>
<comment type="caution">
    <text evidence="3">The sequence shown here is derived from an EMBL/GenBank/DDBJ whole genome shotgun (WGS) entry which is preliminary data.</text>
</comment>
<dbReference type="PANTHER" id="PTHR18964:SF149">
    <property type="entry name" value="BIFUNCTIONAL UDP-N-ACETYLGLUCOSAMINE 2-EPIMERASE_N-ACETYLMANNOSAMINE KINASE"/>
    <property type="match status" value="1"/>
</dbReference>
<dbReference type="Gene3D" id="3.30.420.40">
    <property type="match status" value="2"/>
</dbReference>
<evidence type="ECO:0000256" key="1">
    <source>
        <dbReference type="ARBA" id="ARBA00006479"/>
    </source>
</evidence>
<evidence type="ECO:0000313" key="4">
    <source>
        <dbReference type="Proteomes" id="UP000249538"/>
    </source>
</evidence>
<organism evidence="3 4">
    <name type="scientific">Cereibacter changlensis</name>
    <dbReference type="NCBI Taxonomy" id="402884"/>
    <lineage>
        <taxon>Bacteria</taxon>
        <taxon>Pseudomonadati</taxon>
        <taxon>Pseudomonadota</taxon>
        <taxon>Alphaproteobacteria</taxon>
        <taxon>Rhodobacterales</taxon>
        <taxon>Paracoccaceae</taxon>
        <taxon>Cereibacter</taxon>
    </lineage>
</organism>
<dbReference type="PANTHER" id="PTHR18964">
    <property type="entry name" value="ROK (REPRESSOR, ORF, KINASE) FAMILY"/>
    <property type="match status" value="1"/>
</dbReference>
<dbReference type="Pfam" id="PF00480">
    <property type="entry name" value="ROK"/>
    <property type="match status" value="1"/>
</dbReference>
<sequence length="422" mass="44340">MNVPISMTPAARDRLVIALGRNPGRSRSHNRRVVLDLLRSHGQLGRKELADMTQLTTQAVANIIDELMAENLLVDLGRRRSGRGQPPIQFAVNPDGAITIGIEVSVSHLVATVLDLGGNLRHESRLDIDDTRPEALLPMIARRVETLRAKFPVMLMGVGVVMPGPFEIEGLSGVGPTTLPGWAGIDAAGRLSELVGMPVLVENDANAAAVGETLFGAGQALSNFCLIYFGGGIGLGIIADNLPMRGAFGNAGEIGHVVVQPGGRACLCGQSGCLERYASLHALREHLEGHGHSADFATIEALHQEGDPLLTGWIAEAAAHLSTMIGFLENILDPQTVILGGMLPDSVIDALIAGLRLGPSVANRQDRSEPRVTRGQTGQLTAALGAAALPFFNAMTPRLDLSEGPGRSSEPAAQALEKGTVA</sequence>
<name>A0A2W7R5P5_9RHOB</name>
<comment type="similarity">
    <text evidence="1">Belongs to the ROK (NagC/XylR) family.</text>
</comment>
<keyword evidence="3" id="KW-0808">Transferase</keyword>
<dbReference type="InterPro" id="IPR000600">
    <property type="entry name" value="ROK"/>
</dbReference>
<accession>A0A2W7R5P5</accession>
<dbReference type="SUPFAM" id="SSF53067">
    <property type="entry name" value="Actin-like ATPase domain"/>
    <property type="match status" value="1"/>
</dbReference>
<protein>
    <submittedName>
        <fullName evidence="3">Putative NBD/HSP70 family sugar kinase</fullName>
    </submittedName>
</protein>
<dbReference type="AlphaFoldDB" id="A0A2W7R5P5"/>
<dbReference type="InterPro" id="IPR036390">
    <property type="entry name" value="WH_DNA-bd_sf"/>
</dbReference>
<dbReference type="InterPro" id="IPR036388">
    <property type="entry name" value="WH-like_DNA-bd_sf"/>
</dbReference>
<evidence type="ECO:0000313" key="3">
    <source>
        <dbReference type="EMBL" id="PZX56203.1"/>
    </source>
</evidence>
<dbReference type="SUPFAM" id="SSF46785">
    <property type="entry name" value="Winged helix' DNA-binding domain"/>
    <property type="match status" value="1"/>
</dbReference>
<evidence type="ECO:0000256" key="2">
    <source>
        <dbReference type="SAM" id="MobiDB-lite"/>
    </source>
</evidence>
<dbReference type="Gene3D" id="1.10.10.10">
    <property type="entry name" value="Winged helix-like DNA-binding domain superfamily/Winged helix DNA-binding domain"/>
    <property type="match status" value="1"/>
</dbReference>
<dbReference type="InterPro" id="IPR043129">
    <property type="entry name" value="ATPase_NBD"/>
</dbReference>
<dbReference type="RefSeq" id="WP_248633454.1">
    <property type="nucleotide sequence ID" value="NZ_SWAU01000239.1"/>
</dbReference>
<dbReference type="EMBL" id="QKZS01000003">
    <property type="protein sequence ID" value="PZX56203.1"/>
    <property type="molecule type" value="Genomic_DNA"/>
</dbReference>
<keyword evidence="3" id="KW-0418">Kinase</keyword>